<comment type="caution">
    <text evidence="1">The sequence shown here is derived from an EMBL/GenBank/DDBJ whole genome shotgun (WGS) entry which is preliminary data.</text>
</comment>
<dbReference type="STRING" id="1220589.CD32_14755"/>
<accession>A0A0A3JA89</accession>
<evidence type="ECO:0000313" key="1">
    <source>
        <dbReference type="EMBL" id="KGR83947.1"/>
    </source>
</evidence>
<organism evidence="1 2">
    <name type="scientific">Lysinibacillus odysseyi 34hs-1 = NBRC 100172</name>
    <dbReference type="NCBI Taxonomy" id="1220589"/>
    <lineage>
        <taxon>Bacteria</taxon>
        <taxon>Bacillati</taxon>
        <taxon>Bacillota</taxon>
        <taxon>Bacilli</taxon>
        <taxon>Bacillales</taxon>
        <taxon>Bacillaceae</taxon>
        <taxon>Lysinibacillus</taxon>
    </lineage>
</organism>
<dbReference type="AlphaFoldDB" id="A0A0A3JA89"/>
<name>A0A0A3JA89_9BACI</name>
<sequence length="78" mass="9062">MNQARRDIGVQYKNVTPERLREYIYEVNKGRYGDPLGPTYEYLKANGKTDAQIIQSASRPNPDVDKLLSGFEKWLKEQ</sequence>
<keyword evidence="2" id="KW-1185">Reference proteome</keyword>
<dbReference type="Proteomes" id="UP000030437">
    <property type="component" value="Unassembled WGS sequence"/>
</dbReference>
<gene>
    <name evidence="1" type="ORF">CD32_14755</name>
</gene>
<reference evidence="1 2" key="1">
    <citation type="submission" date="2014-02" db="EMBL/GenBank/DDBJ databases">
        <title>Draft genome sequence of Lysinibacillus odysseyi NBRC 100172.</title>
        <authorList>
            <person name="Zhang F."/>
            <person name="Wang G."/>
            <person name="Zhang L."/>
        </authorList>
    </citation>
    <scope>NUCLEOTIDE SEQUENCE [LARGE SCALE GENOMIC DNA]</scope>
    <source>
        <strain evidence="1 2">NBRC 100172</strain>
    </source>
</reference>
<evidence type="ECO:0000313" key="2">
    <source>
        <dbReference type="Proteomes" id="UP000030437"/>
    </source>
</evidence>
<dbReference type="OrthoDB" id="41445at2"/>
<dbReference type="EMBL" id="JPVP01000057">
    <property type="protein sequence ID" value="KGR83947.1"/>
    <property type="molecule type" value="Genomic_DNA"/>
</dbReference>
<proteinExistence type="predicted"/>
<protein>
    <submittedName>
        <fullName evidence="1">Cell wall-binding protein</fullName>
    </submittedName>
</protein>